<reference evidence="1 2" key="1">
    <citation type="submission" date="2023-09" db="EMBL/GenBank/DDBJ databases">
        <title>Aquirufa genomes.</title>
        <authorList>
            <person name="Pitt A."/>
        </authorList>
    </citation>
    <scope>NUCLEOTIDE SEQUENCE [LARGE SCALE GENOMIC DNA]</scope>
    <source>
        <strain evidence="1 2">LEOWEIH-7C</strain>
    </source>
</reference>
<dbReference type="Gene3D" id="3.90.550.10">
    <property type="entry name" value="Spore Coat Polysaccharide Biosynthesis Protein SpsA, Chain A"/>
    <property type="match status" value="1"/>
</dbReference>
<organism evidence="1 2">
    <name type="scientific">Aquirufa regiilacus</name>
    <dbReference type="NCBI Taxonomy" id="3024868"/>
    <lineage>
        <taxon>Bacteria</taxon>
        <taxon>Pseudomonadati</taxon>
        <taxon>Bacteroidota</taxon>
        <taxon>Cytophagia</taxon>
        <taxon>Cytophagales</taxon>
        <taxon>Flectobacillaceae</taxon>
        <taxon>Aquirufa</taxon>
    </lineage>
</organism>
<accession>A0ABU3TRW9</accession>
<dbReference type="InterPro" id="IPR029044">
    <property type="entry name" value="Nucleotide-diphossugar_trans"/>
</dbReference>
<gene>
    <name evidence="1" type="ORF">PQG45_06255</name>
</gene>
<name>A0ABU3TRW9_9BACT</name>
<protein>
    <submittedName>
        <fullName evidence="1">Glycosyl transferase</fullName>
    </submittedName>
</protein>
<sequence>MQKIVITICSINYLAQAKTLGDSLMKHNPDYTFLIGLVDRLDASQVDKDLLPPYTLVELHTIGIEDLDEMCARYDITELNTAVKPYFLDYVYQNYPEAQFVHYFDPDIIIYQPLTEIENGLKDHSLFLTPHTLKAYPDDACSPNERGLLNTGLYNLGFIGTKRSETTHQFLQWWKDRLFDQCYIDLANGMFVDQLWVNFAPIFYEDVFVSRHLGLNMAYWNLHERQITNDNEPYLVNDKYPLIFFHFSGYSPEKPTEISKYQDRYTFQEKGDVASLFDYYAQALIANGHKELKKYSCYYIKPAVKAPVKRYLRVRKYASMPFRWIIRQIENA</sequence>
<dbReference type="GO" id="GO:0016740">
    <property type="term" value="F:transferase activity"/>
    <property type="evidence" value="ECO:0007669"/>
    <property type="project" value="UniProtKB-KW"/>
</dbReference>
<keyword evidence="1" id="KW-0808">Transferase</keyword>
<dbReference type="Proteomes" id="UP001249959">
    <property type="component" value="Unassembled WGS sequence"/>
</dbReference>
<dbReference type="SUPFAM" id="SSF53448">
    <property type="entry name" value="Nucleotide-diphospho-sugar transferases"/>
    <property type="match status" value="1"/>
</dbReference>
<evidence type="ECO:0000313" key="2">
    <source>
        <dbReference type="Proteomes" id="UP001249959"/>
    </source>
</evidence>
<proteinExistence type="predicted"/>
<dbReference type="RefSeq" id="WP_316070487.1">
    <property type="nucleotide sequence ID" value="NZ_JAVNWW010000002.1"/>
</dbReference>
<dbReference type="EMBL" id="JAVNWW010000002">
    <property type="protein sequence ID" value="MDU0808631.1"/>
    <property type="molecule type" value="Genomic_DNA"/>
</dbReference>
<keyword evidence="2" id="KW-1185">Reference proteome</keyword>
<comment type="caution">
    <text evidence="1">The sequence shown here is derived from an EMBL/GenBank/DDBJ whole genome shotgun (WGS) entry which is preliminary data.</text>
</comment>
<evidence type="ECO:0000313" key="1">
    <source>
        <dbReference type="EMBL" id="MDU0808631.1"/>
    </source>
</evidence>